<proteinExistence type="predicted"/>
<name>A0A090RQF0_9VIBR</name>
<reference evidence="2 3" key="1">
    <citation type="submission" date="2014-09" db="EMBL/GenBank/DDBJ databases">
        <title>Vibrio maritimus JCM 19235. (C45) whole genome shotgun sequence.</title>
        <authorList>
            <person name="Sawabe T."/>
            <person name="Meirelles P."/>
            <person name="Nakanishi M."/>
            <person name="Sayaka M."/>
            <person name="Hattori M."/>
            <person name="Ohkuma M."/>
        </authorList>
    </citation>
    <scope>NUCLEOTIDE SEQUENCE [LARGE SCALE GENOMIC DNA]</scope>
    <source>
        <strain evidence="3">JCM19235</strain>
    </source>
</reference>
<gene>
    <name evidence="2" type="ORF">JCM19235_6020</name>
</gene>
<dbReference type="Pfam" id="PF26373">
    <property type="entry name" value="MamC"/>
    <property type="match status" value="1"/>
</dbReference>
<keyword evidence="1" id="KW-1133">Transmembrane helix</keyword>
<feature type="transmembrane region" description="Helical" evidence="1">
    <location>
        <begin position="74"/>
        <end position="91"/>
    </location>
</feature>
<keyword evidence="3" id="KW-1185">Reference proteome</keyword>
<evidence type="ECO:0000313" key="2">
    <source>
        <dbReference type="EMBL" id="GAL17471.1"/>
    </source>
</evidence>
<keyword evidence="1" id="KW-0472">Membrane</keyword>
<reference evidence="2 3" key="2">
    <citation type="submission" date="2014-09" db="EMBL/GenBank/DDBJ databases">
        <authorList>
            <consortium name="NBRP consortium"/>
            <person name="Sawabe T."/>
            <person name="Meirelles P."/>
            <person name="Nakanishi M."/>
            <person name="Sayaka M."/>
            <person name="Hattori M."/>
            <person name="Ohkuma M."/>
        </authorList>
    </citation>
    <scope>NUCLEOTIDE SEQUENCE [LARGE SCALE GENOMIC DNA]</scope>
    <source>
        <strain evidence="3">JCM19235</strain>
    </source>
</reference>
<evidence type="ECO:0000256" key="1">
    <source>
        <dbReference type="SAM" id="Phobius"/>
    </source>
</evidence>
<accession>A0A090RQF0</accession>
<dbReference type="STRING" id="990268.JCM19235_6020"/>
<dbReference type="Proteomes" id="UP000029228">
    <property type="component" value="Unassembled WGS sequence"/>
</dbReference>
<dbReference type="EMBL" id="BBMR01000001">
    <property type="protein sequence ID" value="GAL17471.1"/>
    <property type="molecule type" value="Genomic_DNA"/>
</dbReference>
<protein>
    <submittedName>
        <fullName evidence="2">Uncharacterized protein</fullName>
    </submittedName>
</protein>
<dbReference type="InterPro" id="IPR058956">
    <property type="entry name" value="MamC"/>
</dbReference>
<dbReference type="OrthoDB" id="5904314at2"/>
<evidence type="ECO:0000313" key="3">
    <source>
        <dbReference type="Proteomes" id="UP000029228"/>
    </source>
</evidence>
<keyword evidence="1" id="KW-0812">Transmembrane</keyword>
<organism evidence="2 3">
    <name type="scientific">Vibrio maritimus</name>
    <dbReference type="NCBI Taxonomy" id="990268"/>
    <lineage>
        <taxon>Bacteria</taxon>
        <taxon>Pseudomonadati</taxon>
        <taxon>Pseudomonadota</taxon>
        <taxon>Gammaproteobacteria</taxon>
        <taxon>Vibrionales</taxon>
        <taxon>Vibrionaceae</taxon>
        <taxon>Vibrio</taxon>
    </lineage>
</organism>
<sequence>MSNATDKLSSANRAMLVGAIAGGGASIASQWKAHKAGEVETQELVSEATKNAVKTGAVAGATTYVAEKMAGRPVLSMLTILAVGAAGLYLLDQATESTDEQQ</sequence>
<dbReference type="AlphaFoldDB" id="A0A090RQF0"/>
<comment type="caution">
    <text evidence="2">The sequence shown here is derived from an EMBL/GenBank/DDBJ whole genome shotgun (WGS) entry which is preliminary data.</text>
</comment>